<feature type="transmembrane region" description="Helical" evidence="14">
    <location>
        <begin position="220"/>
        <end position="237"/>
    </location>
</feature>
<dbReference type="PANTHER" id="PTHR30622">
    <property type="entry name" value="UNDECAPRENYL-DIPHOSPHATASE"/>
    <property type="match status" value="1"/>
</dbReference>
<keyword evidence="10 14" id="KW-0046">Antibiotic resistance</keyword>
<accession>A0A1H3JDU8</accession>
<gene>
    <name evidence="14" type="primary">uppP</name>
    <name evidence="15" type="ORF">SAMN05444004_101296</name>
</gene>
<dbReference type="RefSeq" id="WP_092641195.1">
    <property type="nucleotide sequence ID" value="NZ_FNPX01000001.1"/>
</dbReference>
<evidence type="ECO:0000256" key="2">
    <source>
        <dbReference type="ARBA" id="ARBA00010621"/>
    </source>
</evidence>
<keyword evidence="14" id="KW-0961">Cell wall biogenesis/degradation</keyword>
<dbReference type="EMBL" id="FNPX01000001">
    <property type="protein sequence ID" value="SDY38037.1"/>
    <property type="molecule type" value="Genomic_DNA"/>
</dbReference>
<dbReference type="GO" id="GO:0009252">
    <property type="term" value="P:peptidoglycan biosynthetic process"/>
    <property type="evidence" value="ECO:0007669"/>
    <property type="project" value="UniProtKB-KW"/>
</dbReference>
<dbReference type="GO" id="GO:0005886">
    <property type="term" value="C:plasma membrane"/>
    <property type="evidence" value="ECO:0007669"/>
    <property type="project" value="UniProtKB-SubCell"/>
</dbReference>
<dbReference type="GO" id="GO:0008360">
    <property type="term" value="P:regulation of cell shape"/>
    <property type="evidence" value="ECO:0007669"/>
    <property type="project" value="UniProtKB-KW"/>
</dbReference>
<evidence type="ECO:0000256" key="6">
    <source>
        <dbReference type="ARBA" id="ARBA00022692"/>
    </source>
</evidence>
<organism evidence="15 16">
    <name type="scientific">Jannaschia faecimaris</name>
    <dbReference type="NCBI Taxonomy" id="1244108"/>
    <lineage>
        <taxon>Bacteria</taxon>
        <taxon>Pseudomonadati</taxon>
        <taxon>Pseudomonadota</taxon>
        <taxon>Alphaproteobacteria</taxon>
        <taxon>Rhodobacterales</taxon>
        <taxon>Roseobacteraceae</taxon>
        <taxon>Jannaschia</taxon>
    </lineage>
</organism>
<evidence type="ECO:0000256" key="9">
    <source>
        <dbReference type="ARBA" id="ARBA00023136"/>
    </source>
</evidence>
<evidence type="ECO:0000256" key="5">
    <source>
        <dbReference type="ARBA" id="ARBA00022475"/>
    </source>
</evidence>
<name>A0A1H3JDU8_9RHOB</name>
<protein>
    <recommendedName>
        <fullName evidence="4 14">Undecaprenyl-diphosphatase</fullName>
        <ecNumber evidence="3 14">3.6.1.27</ecNumber>
    </recommendedName>
    <alternativeName>
        <fullName evidence="12 14">Bacitracin resistance protein</fullName>
    </alternativeName>
    <alternativeName>
        <fullName evidence="11 14">Undecaprenyl pyrophosphate phosphatase</fullName>
    </alternativeName>
</protein>
<dbReference type="HAMAP" id="MF_01006">
    <property type="entry name" value="Undec_diphosphatase"/>
    <property type="match status" value="1"/>
</dbReference>
<keyword evidence="14" id="KW-0133">Cell shape</keyword>
<sequence>MALWHLILLAMIQGVTEFLPISSSAHLILVPQLTGIQDQGVALDVALHIGTLGAVLLYFRTEVMRALVGTAGLFARRWGPDERLAAGLAIATVPVMIAGLVLKITGASDLLRSVAVIGWATILFGALLWLFDRYGGSEKDITDWTPGQAIKFGIWQALALIPGTSRSGICITGARAMGYGREDAARISMLMSIPTIIASGFLLSLDLIGQTDGQLVRDAAIAAVMAFFAALAALALMMRLLRSVSFTPYVIYRMMLGAFLLGWVYL</sequence>
<evidence type="ECO:0000256" key="10">
    <source>
        <dbReference type="ARBA" id="ARBA00023251"/>
    </source>
</evidence>
<comment type="catalytic activity">
    <reaction evidence="13 14">
        <text>di-trans,octa-cis-undecaprenyl diphosphate + H2O = di-trans,octa-cis-undecaprenyl phosphate + phosphate + H(+)</text>
        <dbReference type="Rhea" id="RHEA:28094"/>
        <dbReference type="ChEBI" id="CHEBI:15377"/>
        <dbReference type="ChEBI" id="CHEBI:15378"/>
        <dbReference type="ChEBI" id="CHEBI:43474"/>
        <dbReference type="ChEBI" id="CHEBI:58405"/>
        <dbReference type="ChEBI" id="CHEBI:60392"/>
        <dbReference type="EC" id="3.6.1.27"/>
    </reaction>
</comment>
<feature type="transmembrane region" description="Helical" evidence="14">
    <location>
        <begin position="110"/>
        <end position="131"/>
    </location>
</feature>
<keyword evidence="16" id="KW-1185">Reference proteome</keyword>
<reference evidence="16" key="1">
    <citation type="submission" date="2016-10" db="EMBL/GenBank/DDBJ databases">
        <authorList>
            <person name="Varghese N."/>
            <person name="Submissions S."/>
        </authorList>
    </citation>
    <scope>NUCLEOTIDE SEQUENCE [LARGE SCALE GENOMIC DNA]</scope>
    <source>
        <strain evidence="16">DSM 100420</strain>
    </source>
</reference>
<dbReference type="STRING" id="1244108.SAMN05444004_101296"/>
<evidence type="ECO:0000256" key="11">
    <source>
        <dbReference type="ARBA" id="ARBA00032707"/>
    </source>
</evidence>
<evidence type="ECO:0000256" key="7">
    <source>
        <dbReference type="ARBA" id="ARBA00022801"/>
    </source>
</evidence>
<keyword evidence="14" id="KW-0573">Peptidoglycan synthesis</keyword>
<evidence type="ECO:0000256" key="13">
    <source>
        <dbReference type="ARBA" id="ARBA00047594"/>
    </source>
</evidence>
<evidence type="ECO:0000256" key="14">
    <source>
        <dbReference type="HAMAP-Rule" id="MF_01006"/>
    </source>
</evidence>
<keyword evidence="5 14" id="KW-1003">Cell membrane</keyword>
<dbReference type="NCBIfam" id="NF001393">
    <property type="entry name" value="PRK00281.2-4"/>
    <property type="match status" value="1"/>
</dbReference>
<feature type="transmembrane region" description="Helical" evidence="14">
    <location>
        <begin position="187"/>
        <end position="208"/>
    </location>
</feature>
<proteinExistence type="inferred from homology"/>
<feature type="transmembrane region" description="Helical" evidence="14">
    <location>
        <begin position="84"/>
        <end position="104"/>
    </location>
</feature>
<keyword evidence="8 14" id="KW-1133">Transmembrane helix</keyword>
<comment type="function">
    <text evidence="14">Catalyzes the dephosphorylation of undecaprenyl diphosphate (UPP). Confers resistance to bacitracin.</text>
</comment>
<comment type="miscellaneous">
    <text evidence="14">Bacitracin is thought to be involved in the inhibition of peptidoglycan synthesis by sequestering undecaprenyl diphosphate, thereby reducing the pool of lipid carrier available.</text>
</comment>
<dbReference type="GO" id="GO:0071555">
    <property type="term" value="P:cell wall organization"/>
    <property type="evidence" value="ECO:0007669"/>
    <property type="project" value="UniProtKB-KW"/>
</dbReference>
<keyword evidence="6 14" id="KW-0812">Transmembrane</keyword>
<keyword evidence="9 14" id="KW-0472">Membrane</keyword>
<dbReference type="EC" id="3.6.1.27" evidence="3 14"/>
<dbReference type="OrthoDB" id="9808289at2"/>
<evidence type="ECO:0000256" key="1">
    <source>
        <dbReference type="ARBA" id="ARBA00004651"/>
    </source>
</evidence>
<dbReference type="PANTHER" id="PTHR30622:SF4">
    <property type="entry name" value="UNDECAPRENYL-DIPHOSPHATASE"/>
    <property type="match status" value="1"/>
</dbReference>
<dbReference type="Pfam" id="PF02673">
    <property type="entry name" value="BacA"/>
    <property type="match status" value="1"/>
</dbReference>
<evidence type="ECO:0000256" key="3">
    <source>
        <dbReference type="ARBA" id="ARBA00012374"/>
    </source>
</evidence>
<dbReference type="GO" id="GO:0050380">
    <property type="term" value="F:undecaprenyl-diphosphatase activity"/>
    <property type="evidence" value="ECO:0007669"/>
    <property type="project" value="UniProtKB-UniRule"/>
</dbReference>
<dbReference type="GO" id="GO:0046677">
    <property type="term" value="P:response to antibiotic"/>
    <property type="evidence" value="ECO:0007669"/>
    <property type="project" value="UniProtKB-UniRule"/>
</dbReference>
<dbReference type="AlphaFoldDB" id="A0A1H3JDU8"/>
<feature type="transmembrane region" description="Helical" evidence="14">
    <location>
        <begin position="249"/>
        <end position="265"/>
    </location>
</feature>
<evidence type="ECO:0000313" key="16">
    <source>
        <dbReference type="Proteomes" id="UP000198914"/>
    </source>
</evidence>
<evidence type="ECO:0000256" key="4">
    <source>
        <dbReference type="ARBA" id="ARBA00021581"/>
    </source>
</evidence>
<evidence type="ECO:0000256" key="12">
    <source>
        <dbReference type="ARBA" id="ARBA00032932"/>
    </source>
</evidence>
<comment type="similarity">
    <text evidence="2 14">Belongs to the UppP family.</text>
</comment>
<evidence type="ECO:0000256" key="8">
    <source>
        <dbReference type="ARBA" id="ARBA00022989"/>
    </source>
</evidence>
<comment type="subcellular location">
    <subcellularLocation>
        <location evidence="1 14">Cell membrane</location>
        <topology evidence="1 14">Multi-pass membrane protein</topology>
    </subcellularLocation>
</comment>
<keyword evidence="7 14" id="KW-0378">Hydrolase</keyword>
<dbReference type="Proteomes" id="UP000198914">
    <property type="component" value="Unassembled WGS sequence"/>
</dbReference>
<evidence type="ECO:0000313" key="15">
    <source>
        <dbReference type="EMBL" id="SDY38037.1"/>
    </source>
</evidence>
<dbReference type="InterPro" id="IPR003824">
    <property type="entry name" value="UppP"/>
</dbReference>